<feature type="region of interest" description="Disordered" evidence="15">
    <location>
        <begin position="518"/>
        <end position="549"/>
    </location>
</feature>
<feature type="region of interest" description="Disordered" evidence="15">
    <location>
        <begin position="570"/>
        <end position="592"/>
    </location>
</feature>
<dbReference type="PROSITE" id="PS00108">
    <property type="entry name" value="PROTEIN_KINASE_ST"/>
    <property type="match status" value="1"/>
</dbReference>
<evidence type="ECO:0000259" key="16">
    <source>
        <dbReference type="PROSITE" id="PS50011"/>
    </source>
</evidence>
<feature type="region of interest" description="Disordered" evidence="15">
    <location>
        <begin position="1554"/>
        <end position="1580"/>
    </location>
</feature>
<protein>
    <recommendedName>
        <fullName evidence="1">non-specific serine/threonine protein kinase</fullName>
        <ecNumber evidence="1">2.7.11.1</ecNumber>
    </recommendedName>
</protein>
<evidence type="ECO:0000256" key="15">
    <source>
        <dbReference type="SAM" id="MobiDB-lite"/>
    </source>
</evidence>
<evidence type="ECO:0000256" key="4">
    <source>
        <dbReference type="ARBA" id="ARBA00022679"/>
    </source>
</evidence>
<accession>A0AAD5SHR8</accession>
<keyword evidence="10" id="KW-0067">ATP-binding</keyword>
<evidence type="ECO:0000256" key="1">
    <source>
        <dbReference type="ARBA" id="ARBA00012513"/>
    </source>
</evidence>
<dbReference type="SMART" id="SM00220">
    <property type="entry name" value="S_TKc"/>
    <property type="match status" value="1"/>
</dbReference>
<evidence type="ECO:0000256" key="3">
    <source>
        <dbReference type="ARBA" id="ARBA00022553"/>
    </source>
</evidence>
<keyword evidence="8" id="KW-0418">Kinase</keyword>
<dbReference type="InterPro" id="IPR046349">
    <property type="entry name" value="C1-like_sf"/>
</dbReference>
<dbReference type="Gene3D" id="1.10.287.1490">
    <property type="match status" value="1"/>
</dbReference>
<evidence type="ECO:0000256" key="9">
    <source>
        <dbReference type="ARBA" id="ARBA00022833"/>
    </source>
</evidence>
<keyword evidence="7" id="KW-0863">Zinc-finger</keyword>
<feature type="domain" description="Phorbol-ester/DAG-type" evidence="17">
    <location>
        <begin position="1444"/>
        <end position="1494"/>
    </location>
</feature>
<dbReference type="InterPro" id="IPR000719">
    <property type="entry name" value="Prot_kinase_dom"/>
</dbReference>
<dbReference type="GO" id="GO:0005524">
    <property type="term" value="F:ATP binding"/>
    <property type="evidence" value="ECO:0007669"/>
    <property type="project" value="UniProtKB-KW"/>
</dbReference>
<organism evidence="19 20">
    <name type="scientific">Rhizophlyctis rosea</name>
    <dbReference type="NCBI Taxonomy" id="64517"/>
    <lineage>
        <taxon>Eukaryota</taxon>
        <taxon>Fungi</taxon>
        <taxon>Fungi incertae sedis</taxon>
        <taxon>Chytridiomycota</taxon>
        <taxon>Chytridiomycota incertae sedis</taxon>
        <taxon>Chytridiomycetes</taxon>
        <taxon>Rhizophlyctidales</taxon>
        <taxon>Rhizophlyctidaceae</taxon>
        <taxon>Rhizophlyctis</taxon>
    </lineage>
</organism>
<keyword evidence="9" id="KW-0862">Zinc</keyword>
<keyword evidence="11" id="KW-0175">Coiled coil</keyword>
<dbReference type="SMART" id="SM00109">
    <property type="entry name" value="C1"/>
    <property type="match status" value="1"/>
</dbReference>
<feature type="region of interest" description="Disordered" evidence="15">
    <location>
        <begin position="720"/>
        <end position="754"/>
    </location>
</feature>
<feature type="compositionally biased region" description="Basic and acidic residues" evidence="15">
    <location>
        <begin position="1106"/>
        <end position="1116"/>
    </location>
</feature>
<dbReference type="GO" id="GO:0008270">
    <property type="term" value="F:zinc ion binding"/>
    <property type="evidence" value="ECO:0007669"/>
    <property type="project" value="UniProtKB-KW"/>
</dbReference>
<dbReference type="EC" id="2.7.11.1" evidence="1"/>
<dbReference type="SUPFAM" id="SSF56112">
    <property type="entry name" value="Protein kinase-like (PK-like)"/>
    <property type="match status" value="1"/>
</dbReference>
<evidence type="ECO:0000256" key="8">
    <source>
        <dbReference type="ARBA" id="ARBA00022777"/>
    </source>
</evidence>
<feature type="region of interest" description="Disordered" evidence="15">
    <location>
        <begin position="862"/>
        <end position="881"/>
    </location>
</feature>
<dbReference type="SUPFAM" id="SSF57889">
    <property type="entry name" value="Cysteine-rich domain"/>
    <property type="match status" value="1"/>
</dbReference>
<dbReference type="Proteomes" id="UP001212841">
    <property type="component" value="Unassembled WGS sequence"/>
</dbReference>
<feature type="region of interest" description="Disordered" evidence="15">
    <location>
        <begin position="1362"/>
        <end position="1389"/>
    </location>
</feature>
<dbReference type="Gene3D" id="3.30.200.20">
    <property type="entry name" value="Phosphorylase Kinase, domain 1"/>
    <property type="match status" value="2"/>
</dbReference>
<dbReference type="Pfam" id="PF25346">
    <property type="entry name" value="PH_MRCK"/>
    <property type="match status" value="1"/>
</dbReference>
<dbReference type="InterPro" id="IPR050839">
    <property type="entry name" value="Rho-assoc_Ser/Thr_Kinase"/>
</dbReference>
<comment type="catalytic activity">
    <reaction evidence="14">
        <text>L-seryl-[protein] + ATP = O-phospho-L-seryl-[protein] + ADP + H(+)</text>
        <dbReference type="Rhea" id="RHEA:17989"/>
        <dbReference type="Rhea" id="RHEA-COMP:9863"/>
        <dbReference type="Rhea" id="RHEA-COMP:11604"/>
        <dbReference type="ChEBI" id="CHEBI:15378"/>
        <dbReference type="ChEBI" id="CHEBI:29999"/>
        <dbReference type="ChEBI" id="CHEBI:30616"/>
        <dbReference type="ChEBI" id="CHEBI:83421"/>
        <dbReference type="ChEBI" id="CHEBI:456216"/>
        <dbReference type="EC" id="2.7.11.1"/>
    </reaction>
</comment>
<dbReference type="EMBL" id="JADGJD010000066">
    <property type="protein sequence ID" value="KAJ3055695.1"/>
    <property type="molecule type" value="Genomic_DNA"/>
</dbReference>
<reference evidence="19" key="1">
    <citation type="submission" date="2020-05" db="EMBL/GenBank/DDBJ databases">
        <title>Phylogenomic resolution of chytrid fungi.</title>
        <authorList>
            <person name="Stajich J.E."/>
            <person name="Amses K."/>
            <person name="Simmons R."/>
            <person name="Seto K."/>
            <person name="Myers J."/>
            <person name="Bonds A."/>
            <person name="Quandt C.A."/>
            <person name="Barry K."/>
            <person name="Liu P."/>
            <person name="Grigoriev I."/>
            <person name="Longcore J.E."/>
            <person name="James T.Y."/>
        </authorList>
    </citation>
    <scope>NUCLEOTIDE SEQUENCE</scope>
    <source>
        <strain evidence="19">JEL0318</strain>
    </source>
</reference>
<evidence type="ECO:0000313" key="19">
    <source>
        <dbReference type="EMBL" id="KAJ3055695.1"/>
    </source>
</evidence>
<proteinExistence type="inferred from homology"/>
<dbReference type="GO" id="GO:0005737">
    <property type="term" value="C:cytoplasm"/>
    <property type="evidence" value="ECO:0007669"/>
    <property type="project" value="TreeGrafter"/>
</dbReference>
<keyword evidence="6" id="KW-0547">Nucleotide-binding</keyword>
<evidence type="ECO:0000256" key="14">
    <source>
        <dbReference type="ARBA" id="ARBA00048679"/>
    </source>
</evidence>
<name>A0AAD5SHR8_9FUNG</name>
<evidence type="ECO:0000256" key="12">
    <source>
        <dbReference type="ARBA" id="ARBA00038271"/>
    </source>
</evidence>
<dbReference type="GO" id="GO:0005856">
    <property type="term" value="C:cytoskeleton"/>
    <property type="evidence" value="ECO:0007669"/>
    <property type="project" value="TreeGrafter"/>
</dbReference>
<dbReference type="PANTHER" id="PTHR22988">
    <property type="entry name" value="MYOTONIC DYSTROPHY S/T KINASE-RELATED"/>
    <property type="match status" value="1"/>
</dbReference>
<feature type="domain" description="AGC-kinase C-terminal" evidence="18">
    <location>
        <begin position="366"/>
        <end position="440"/>
    </location>
</feature>
<dbReference type="PANTHER" id="PTHR22988:SF71">
    <property type="entry name" value="CITRON RHO-INTERACTING KINASE"/>
    <property type="match status" value="1"/>
</dbReference>
<dbReference type="GO" id="GO:0031032">
    <property type="term" value="P:actomyosin structure organization"/>
    <property type="evidence" value="ECO:0007669"/>
    <property type="project" value="TreeGrafter"/>
</dbReference>
<dbReference type="Pfam" id="PF00130">
    <property type="entry name" value="C1_1"/>
    <property type="match status" value="1"/>
</dbReference>
<evidence type="ECO:0000256" key="10">
    <source>
        <dbReference type="ARBA" id="ARBA00022840"/>
    </source>
</evidence>
<evidence type="ECO:0000256" key="7">
    <source>
        <dbReference type="ARBA" id="ARBA00022771"/>
    </source>
</evidence>
<dbReference type="FunFam" id="3.30.200.20:FF:001209">
    <property type="entry name" value="Serine/threonine-protein kinase MRCK beta"/>
    <property type="match status" value="1"/>
</dbReference>
<dbReference type="PROSITE" id="PS51285">
    <property type="entry name" value="AGC_KINASE_CTER"/>
    <property type="match status" value="1"/>
</dbReference>
<dbReference type="Gene3D" id="1.10.510.10">
    <property type="entry name" value="Transferase(Phosphotransferase) domain 1"/>
    <property type="match status" value="1"/>
</dbReference>
<keyword evidence="3" id="KW-0597">Phosphoprotein</keyword>
<keyword evidence="5" id="KW-0479">Metal-binding</keyword>
<feature type="compositionally biased region" description="Basic and acidic residues" evidence="15">
    <location>
        <begin position="734"/>
        <end position="754"/>
    </location>
</feature>
<evidence type="ECO:0000256" key="5">
    <source>
        <dbReference type="ARBA" id="ARBA00022723"/>
    </source>
</evidence>
<feature type="domain" description="Protein kinase" evidence="16">
    <location>
        <begin position="80"/>
        <end position="345"/>
    </location>
</feature>
<sequence>MAAVEFSSHLRPRLEQISTYVSNDQGSPSLTLEALLDTFLALYTDCKNASNQPEPLANFLKKYDKVFGKLQNLRINTHDFEVVKTLATGAVGRVCLVRYKLDSKVYAMKVLKKTDLLTRREAGFFMEERDALVFAKSSDWITTLYAAFQDEEHLYLVMEYASGGSLRALMNSRDEVMSEEEAKFYVAEILLALEELHKHDFIHRDVKPENCLIDASGHVKLADFGSCIRIGQTRMVSSNETVGTPDYISPEILRAHEGNVNYGREVDWWSLGIIMYELFYDEVPFYADSLAETYGRIMDHEKHFAFPDDSEASEDALDLMRRLICKKEDRLGRNGADELKKHKWFAGFDWENARKGTRQNMRIVLTNISWIAVNDINQKGEPPFVPELSGPDDTRYFEDEENEMKKVAKKALPKTRDFAGQNLPFIGYTYIQNATAAVAWQTTAGLGRLTSGKNFPSNGSLAQAGGGEGVDAGKLKEAQEEIRRLKASLEGGMGEAQGLKEKVTGLENERSKLEADLKHLKTRSESDSKERDELEGTLSDVRKNLEKQTKENAELRKTVEEAEKVRKEFEAHKAEAQRASVAGRSREGDLEELKKNKESLEGDILDLKASMEAERKQRIGVTEHLKIVTQQLMQETLARKEAETEKGLQVSKVEGLGKELEAVKGVLGQEKATAERLTQANMQLAKDRAVVEVELEAARREVEEVKAKSDGLVKEVAALRSQQQSATGAQEAMETTRKELEKASAAHQRASDELSRITKSKALLDVELSDVKKQLHNEVSAHASTKTSYESAEQLVAEQRSLISNLEDSRKKLESQITALETDLQSARQSLETESTAHTGTKSSLLTLEQFIQKLTTDLRQSRSEVHQSQEAARKQYETSRDEIDHLHSQLDNAKKEHQKTEDLFSQLQTTHETLQTTHTRLQRTLKTLQSDHEHALCLLQSDNTTLQTTLTTEQNLRKTQENLNRSLTSQITDLETRLDTQQSYLSTLESDYSTLQKNYDASCYRIEELDAGARAFDSRAQSLHEKIHELENLNSSLHAQLDALHVSSDEKRAKSLENVSKGAGGEKGGVMERQSRTARLRNVFFKTPVRGQGASMELISEGEDSEGRKHGEGGVHMRSSTTSSAASMLSSLSTSIPVFVFDPNEGLRGYLKLPKDGKVKKGWRRVYAVVKDFKIFLYEKEKDVDGGEGSMVFDIRCDIFVPRPVQQSELIHASGKDIDCIFKIHAASVGVSSNTASIAASTLTSTTDTTAIQRKIAKLTNEIALEEKMINAAERMWGVSTEAQRQSISQQIQASHGRLKILRGEFEKQKGILAGIEGDGSSAASVGSGSPMTPAFSFAHDQEEDLEIVIQQVEAQLEDERKKRDAVLRMNNNGGGSTDKLSNRRSAKDSLAQELADSELVHAEKCIAKLNDDLTSLRSGNKDRIAAVMKRIKELNEDNEWFGHLLKLRQYYKPADCAVCHEALWGNKNQGLECTVCKLICHKQCKALIENTCQDVLTLKNAPAKYFMAEDPRDKARWLAGLTFYREQSQKSGERATPTAGVPVIGRARSATLGKVPSSPLKPLTPTSPIDIGSILGDR</sequence>
<feature type="region of interest" description="Disordered" evidence="15">
    <location>
        <begin position="1102"/>
        <end position="1123"/>
    </location>
</feature>
<dbReference type="Pfam" id="PF00069">
    <property type="entry name" value="Pkinase"/>
    <property type="match status" value="1"/>
</dbReference>
<gene>
    <name evidence="19" type="ORF">HK097_009662</name>
</gene>
<dbReference type="Gene3D" id="3.30.60.20">
    <property type="match status" value="1"/>
</dbReference>
<keyword evidence="2" id="KW-0723">Serine/threonine-protein kinase</keyword>
<dbReference type="InterPro" id="IPR002219">
    <property type="entry name" value="PKC_DAG/PE"/>
</dbReference>
<comment type="similarity">
    <text evidence="12">Belongs to the protein kinase superfamily. STE Ser/Thr protein kinase family. COT1 subfamily.</text>
</comment>
<dbReference type="SMART" id="SM00133">
    <property type="entry name" value="S_TK_X"/>
    <property type="match status" value="1"/>
</dbReference>
<dbReference type="InterPro" id="IPR008271">
    <property type="entry name" value="Ser/Thr_kinase_AS"/>
</dbReference>
<dbReference type="PROSITE" id="PS00479">
    <property type="entry name" value="ZF_DAG_PE_1"/>
    <property type="match status" value="1"/>
</dbReference>
<evidence type="ECO:0000259" key="17">
    <source>
        <dbReference type="PROSITE" id="PS50081"/>
    </source>
</evidence>
<feature type="compositionally biased region" description="Low complexity" evidence="15">
    <location>
        <begin position="1558"/>
        <end position="1570"/>
    </location>
</feature>
<comment type="caution">
    <text evidence="19">The sequence shown here is derived from an EMBL/GenBank/DDBJ whole genome shotgun (WGS) entry which is preliminary data.</text>
</comment>
<evidence type="ECO:0000256" key="13">
    <source>
        <dbReference type="ARBA" id="ARBA00047899"/>
    </source>
</evidence>
<dbReference type="InterPro" id="IPR011009">
    <property type="entry name" value="Kinase-like_dom_sf"/>
</dbReference>
<evidence type="ECO:0000313" key="20">
    <source>
        <dbReference type="Proteomes" id="UP001212841"/>
    </source>
</evidence>
<dbReference type="PROSITE" id="PS50011">
    <property type="entry name" value="PROTEIN_KINASE_DOM"/>
    <property type="match status" value="1"/>
</dbReference>
<evidence type="ECO:0000256" key="11">
    <source>
        <dbReference type="ARBA" id="ARBA00023054"/>
    </source>
</evidence>
<dbReference type="Gene3D" id="2.30.29.30">
    <property type="entry name" value="Pleckstrin-homology domain (PH domain)/Phosphotyrosine-binding domain (PTB)"/>
    <property type="match status" value="1"/>
</dbReference>
<dbReference type="FunFam" id="1.10.510.10:FF:000751">
    <property type="entry name" value="Non-specific serine/threonine protein kinase"/>
    <property type="match status" value="1"/>
</dbReference>
<dbReference type="InterPro" id="IPR000961">
    <property type="entry name" value="AGC-kinase_C"/>
</dbReference>
<dbReference type="CDD" id="cd00029">
    <property type="entry name" value="C1"/>
    <property type="match status" value="1"/>
</dbReference>
<keyword evidence="20" id="KW-1185">Reference proteome</keyword>
<dbReference type="GO" id="GO:0004674">
    <property type="term" value="F:protein serine/threonine kinase activity"/>
    <property type="evidence" value="ECO:0007669"/>
    <property type="project" value="UniProtKB-KW"/>
</dbReference>
<evidence type="ECO:0000256" key="6">
    <source>
        <dbReference type="ARBA" id="ARBA00022741"/>
    </source>
</evidence>
<dbReference type="InterPro" id="IPR011993">
    <property type="entry name" value="PH-like_dom_sf"/>
</dbReference>
<evidence type="ECO:0000256" key="2">
    <source>
        <dbReference type="ARBA" id="ARBA00022527"/>
    </source>
</evidence>
<keyword evidence="4" id="KW-0808">Transferase</keyword>
<dbReference type="InterPro" id="IPR057529">
    <property type="entry name" value="MRCK/ROCK_PH"/>
</dbReference>
<evidence type="ECO:0000259" key="18">
    <source>
        <dbReference type="PROSITE" id="PS51285"/>
    </source>
</evidence>
<comment type="catalytic activity">
    <reaction evidence="13">
        <text>L-threonyl-[protein] + ATP = O-phospho-L-threonyl-[protein] + ADP + H(+)</text>
        <dbReference type="Rhea" id="RHEA:46608"/>
        <dbReference type="Rhea" id="RHEA-COMP:11060"/>
        <dbReference type="Rhea" id="RHEA-COMP:11605"/>
        <dbReference type="ChEBI" id="CHEBI:15378"/>
        <dbReference type="ChEBI" id="CHEBI:30013"/>
        <dbReference type="ChEBI" id="CHEBI:30616"/>
        <dbReference type="ChEBI" id="CHEBI:61977"/>
        <dbReference type="ChEBI" id="CHEBI:456216"/>
        <dbReference type="EC" id="2.7.11.1"/>
    </reaction>
</comment>
<dbReference type="PROSITE" id="PS50081">
    <property type="entry name" value="ZF_DAG_PE_2"/>
    <property type="match status" value="1"/>
</dbReference>